<evidence type="ECO:0000313" key="1">
    <source>
        <dbReference type="EMBL" id="KOM29504.1"/>
    </source>
</evidence>
<name>A0A0L9TH91_PHAAN</name>
<dbReference type="AlphaFoldDB" id="A0A0L9TH91"/>
<evidence type="ECO:0000313" key="2">
    <source>
        <dbReference type="Proteomes" id="UP000053144"/>
    </source>
</evidence>
<organism evidence="1 2">
    <name type="scientific">Phaseolus angularis</name>
    <name type="common">Azuki bean</name>
    <name type="synonym">Vigna angularis</name>
    <dbReference type="NCBI Taxonomy" id="3914"/>
    <lineage>
        <taxon>Eukaryota</taxon>
        <taxon>Viridiplantae</taxon>
        <taxon>Streptophyta</taxon>
        <taxon>Embryophyta</taxon>
        <taxon>Tracheophyta</taxon>
        <taxon>Spermatophyta</taxon>
        <taxon>Magnoliopsida</taxon>
        <taxon>eudicotyledons</taxon>
        <taxon>Gunneridae</taxon>
        <taxon>Pentapetalae</taxon>
        <taxon>rosids</taxon>
        <taxon>fabids</taxon>
        <taxon>Fabales</taxon>
        <taxon>Fabaceae</taxon>
        <taxon>Papilionoideae</taxon>
        <taxon>50 kb inversion clade</taxon>
        <taxon>NPAAA clade</taxon>
        <taxon>indigoferoid/millettioid clade</taxon>
        <taxon>Phaseoleae</taxon>
        <taxon>Vigna</taxon>
    </lineage>
</organism>
<dbReference type="Gramene" id="KOM29504">
    <property type="protein sequence ID" value="KOM29504"/>
    <property type="gene ID" value="LR48_Vigan707s003600"/>
</dbReference>
<protein>
    <submittedName>
        <fullName evidence="1">Uncharacterized protein</fullName>
    </submittedName>
</protein>
<dbReference type="Proteomes" id="UP000053144">
    <property type="component" value="Unassembled WGS sequence"/>
</dbReference>
<gene>
    <name evidence="1" type="ORF">LR48_Vigan707s003600</name>
</gene>
<accession>A0A0L9TH91</accession>
<dbReference type="EMBL" id="KQ258501">
    <property type="protein sequence ID" value="KOM29504.1"/>
    <property type="molecule type" value="Genomic_DNA"/>
</dbReference>
<reference evidence="2" key="1">
    <citation type="journal article" date="2015" name="Proc. Natl. Acad. Sci. U.S.A.">
        <title>Genome sequencing of adzuki bean (Vigna angularis) provides insight into high starch and low fat accumulation and domestication.</title>
        <authorList>
            <person name="Yang K."/>
            <person name="Tian Z."/>
            <person name="Chen C."/>
            <person name="Luo L."/>
            <person name="Zhao B."/>
            <person name="Wang Z."/>
            <person name="Yu L."/>
            <person name="Li Y."/>
            <person name="Sun Y."/>
            <person name="Li W."/>
            <person name="Chen Y."/>
            <person name="Li Y."/>
            <person name="Zhang Y."/>
            <person name="Ai D."/>
            <person name="Zhao J."/>
            <person name="Shang C."/>
            <person name="Ma Y."/>
            <person name="Wu B."/>
            <person name="Wang M."/>
            <person name="Gao L."/>
            <person name="Sun D."/>
            <person name="Zhang P."/>
            <person name="Guo F."/>
            <person name="Wang W."/>
            <person name="Li Y."/>
            <person name="Wang J."/>
            <person name="Varshney R.K."/>
            <person name="Wang J."/>
            <person name="Ling H.Q."/>
            <person name="Wan P."/>
        </authorList>
    </citation>
    <scope>NUCLEOTIDE SEQUENCE</scope>
    <source>
        <strain evidence="2">cv. Jingnong 6</strain>
    </source>
</reference>
<sequence>MSPFAARALRTTFSIFSCADLASTEPGAMIIFELGQRSSPVVSKTVGDVTHGRSDPLFAAVQTLHSPSPHGPNPSVESSLLLPQPTKAIASSVRGIESSVRGE</sequence>
<proteinExistence type="predicted"/>